<gene>
    <name evidence="1" type="ORF">COU20_01120</name>
</gene>
<reference evidence="2" key="1">
    <citation type="submission" date="2017-09" db="EMBL/GenBank/DDBJ databases">
        <title>Depth-based differentiation of microbial function through sediment-hosted aquifers and enrichment of novel symbionts in the deep terrestrial subsurface.</title>
        <authorList>
            <person name="Probst A.J."/>
            <person name="Ladd B."/>
            <person name="Jarett J.K."/>
            <person name="Geller-Mcgrath D.E."/>
            <person name="Sieber C.M.K."/>
            <person name="Emerson J.B."/>
            <person name="Anantharaman K."/>
            <person name="Thomas B.C."/>
            <person name="Malmstrom R."/>
            <person name="Stieglmeier M."/>
            <person name="Klingl A."/>
            <person name="Woyke T."/>
            <person name="Ryan C.M."/>
            <person name="Banfield J.F."/>
        </authorList>
    </citation>
    <scope>NUCLEOTIDE SEQUENCE [LARGE SCALE GENOMIC DNA]</scope>
</reference>
<protein>
    <submittedName>
        <fullName evidence="1">Uncharacterized protein</fullName>
    </submittedName>
</protein>
<sequence>MDNATPHTIAYTALFLALAALALAGWSAVQMSAMSRTAALEATTEHGEAPLAPGGFADLRAVVPFGPGHPAWEYPHYDSLESVAGVVESIGESSLVLREARSDALRTFALRPDTRIYTRGERKDPREHAEELAVFSDALDQVRDTERAFIAPDPFVRIPRTLSDISPGDDILVRAEYDEAVEILTRQ</sequence>
<accession>A0A2H0UA79</accession>
<comment type="caution">
    <text evidence="1">The sequence shown here is derived from an EMBL/GenBank/DDBJ whole genome shotgun (WGS) entry which is preliminary data.</text>
</comment>
<proteinExistence type="predicted"/>
<name>A0A2H0UA79_9BACT</name>
<organism evidence="1 2">
    <name type="scientific">Candidatus Kaiserbacteria bacterium CG10_big_fil_rev_8_21_14_0_10_59_10</name>
    <dbReference type="NCBI Taxonomy" id="1974612"/>
    <lineage>
        <taxon>Bacteria</taxon>
        <taxon>Candidatus Kaiseribacteriota</taxon>
    </lineage>
</organism>
<dbReference type="Proteomes" id="UP000231379">
    <property type="component" value="Unassembled WGS sequence"/>
</dbReference>
<evidence type="ECO:0000313" key="2">
    <source>
        <dbReference type="Proteomes" id="UP000231379"/>
    </source>
</evidence>
<dbReference type="EMBL" id="PFBM01000008">
    <property type="protein sequence ID" value="PIR82685.1"/>
    <property type="molecule type" value="Genomic_DNA"/>
</dbReference>
<evidence type="ECO:0000313" key="1">
    <source>
        <dbReference type="EMBL" id="PIR82685.1"/>
    </source>
</evidence>
<dbReference type="AlphaFoldDB" id="A0A2H0UA79"/>